<reference evidence="2" key="1">
    <citation type="journal article" date="2013" name="Nat. Commun.">
        <title>Whole-genome sequencing of Oryza brachyantha reveals mechanisms underlying Oryza genome evolution.</title>
        <authorList>
            <person name="Chen J."/>
            <person name="Huang Q."/>
            <person name="Gao D."/>
            <person name="Wang J."/>
            <person name="Lang Y."/>
            <person name="Liu T."/>
            <person name="Li B."/>
            <person name="Bai Z."/>
            <person name="Luis Goicoechea J."/>
            <person name="Liang C."/>
            <person name="Chen C."/>
            <person name="Zhang W."/>
            <person name="Sun S."/>
            <person name="Liao Y."/>
            <person name="Zhang X."/>
            <person name="Yang L."/>
            <person name="Song C."/>
            <person name="Wang M."/>
            <person name="Shi J."/>
            <person name="Liu G."/>
            <person name="Liu J."/>
            <person name="Zhou H."/>
            <person name="Zhou W."/>
            <person name="Yu Q."/>
            <person name="An N."/>
            <person name="Chen Y."/>
            <person name="Cai Q."/>
            <person name="Wang B."/>
            <person name="Liu B."/>
            <person name="Min J."/>
            <person name="Huang Y."/>
            <person name="Wu H."/>
            <person name="Li Z."/>
            <person name="Zhang Y."/>
            <person name="Yin Y."/>
            <person name="Song W."/>
            <person name="Jiang J."/>
            <person name="Jackson S.A."/>
            <person name="Wing R.A."/>
            <person name="Wang J."/>
            <person name="Chen M."/>
        </authorList>
    </citation>
    <scope>NUCLEOTIDE SEQUENCE [LARGE SCALE GENOMIC DNA]</scope>
    <source>
        <strain evidence="2">cv. IRGC 101232</strain>
    </source>
</reference>
<feature type="compositionally biased region" description="Low complexity" evidence="1">
    <location>
        <begin position="1"/>
        <end position="17"/>
    </location>
</feature>
<reference evidence="2" key="2">
    <citation type="submission" date="2013-04" db="UniProtKB">
        <authorList>
            <consortium name="EnsemblPlants"/>
        </authorList>
    </citation>
    <scope>IDENTIFICATION</scope>
</reference>
<protein>
    <submittedName>
        <fullName evidence="2">Uncharacterized protein</fullName>
    </submittedName>
</protein>
<sequence>MGPTSLSSLFSPCHSPSSPLPASLPLPRRSPSSPPFPLVSPCNDYDAGGPRDNDKDTDDLTSKAEAVKNETVMSVVETPLLRSAFYFKEALRLALSPTSDVLAPSPPTPRPVASSRSPCL</sequence>
<dbReference type="EnsemblPlants" id="OB04G17480.1">
    <property type="protein sequence ID" value="OB04G17480.1"/>
    <property type="gene ID" value="OB04G17480"/>
</dbReference>
<feature type="region of interest" description="Disordered" evidence="1">
    <location>
        <begin position="97"/>
        <end position="120"/>
    </location>
</feature>
<organism evidence="2">
    <name type="scientific">Oryza brachyantha</name>
    <name type="common">malo sina</name>
    <dbReference type="NCBI Taxonomy" id="4533"/>
    <lineage>
        <taxon>Eukaryota</taxon>
        <taxon>Viridiplantae</taxon>
        <taxon>Streptophyta</taxon>
        <taxon>Embryophyta</taxon>
        <taxon>Tracheophyta</taxon>
        <taxon>Spermatophyta</taxon>
        <taxon>Magnoliopsida</taxon>
        <taxon>Liliopsida</taxon>
        <taxon>Poales</taxon>
        <taxon>Poaceae</taxon>
        <taxon>BOP clade</taxon>
        <taxon>Oryzoideae</taxon>
        <taxon>Oryzeae</taxon>
        <taxon>Oryzinae</taxon>
        <taxon>Oryza</taxon>
    </lineage>
</organism>
<keyword evidence="3" id="KW-1185">Reference proteome</keyword>
<evidence type="ECO:0000256" key="1">
    <source>
        <dbReference type="SAM" id="MobiDB-lite"/>
    </source>
</evidence>
<name>J3LX73_ORYBR</name>
<proteinExistence type="predicted"/>
<dbReference type="Gramene" id="OB04G17480.1">
    <property type="protein sequence ID" value="OB04G17480.1"/>
    <property type="gene ID" value="OB04G17480"/>
</dbReference>
<evidence type="ECO:0000313" key="3">
    <source>
        <dbReference type="Proteomes" id="UP000006038"/>
    </source>
</evidence>
<accession>J3LX73</accession>
<evidence type="ECO:0000313" key="2">
    <source>
        <dbReference type="EnsemblPlants" id="OB04G17480.1"/>
    </source>
</evidence>
<dbReference type="HOGENOM" id="CLU_2053249_0_0_1"/>
<feature type="region of interest" description="Disordered" evidence="1">
    <location>
        <begin position="1"/>
        <end position="64"/>
    </location>
</feature>
<dbReference type="Proteomes" id="UP000006038">
    <property type="component" value="Chromosome 4"/>
</dbReference>
<feature type="compositionally biased region" description="Basic and acidic residues" evidence="1">
    <location>
        <begin position="49"/>
        <end position="64"/>
    </location>
</feature>
<dbReference type="AlphaFoldDB" id="J3LX73"/>